<gene>
    <name evidence="1" type="ORF">JF888_03270</name>
</gene>
<proteinExistence type="predicted"/>
<dbReference type="RefSeq" id="WP_338176604.1">
    <property type="nucleotide sequence ID" value="NZ_JAEKNQ010000016.1"/>
</dbReference>
<evidence type="ECO:0000313" key="2">
    <source>
        <dbReference type="Proteomes" id="UP000620075"/>
    </source>
</evidence>
<sequence>MTETSPRWQLAHGHWLVARLPTSGCRSGWQGSQQQIELRINAVTRRHFKFIRPGCRWQGQWLTLGDAHTDVYDVGRCGGDHITDLDAARDALVTSLVAGGAARQVEYRSWRPPGVTAPDGCGRRVASDGRVAYVWLQS</sequence>
<reference evidence="1 2" key="1">
    <citation type="submission" date="2020-10" db="EMBL/GenBank/DDBJ databases">
        <title>Ca. Dormibacterota MAGs.</title>
        <authorList>
            <person name="Montgomery K."/>
        </authorList>
    </citation>
    <scope>NUCLEOTIDE SEQUENCE [LARGE SCALE GENOMIC DNA]</scope>
    <source>
        <strain evidence="1">SC8811_S16_3</strain>
    </source>
</reference>
<protein>
    <submittedName>
        <fullName evidence="1">Uncharacterized protein</fullName>
    </submittedName>
</protein>
<dbReference type="Proteomes" id="UP000620075">
    <property type="component" value="Unassembled WGS sequence"/>
</dbReference>
<comment type="caution">
    <text evidence="1">The sequence shown here is derived from an EMBL/GenBank/DDBJ whole genome shotgun (WGS) entry which is preliminary data.</text>
</comment>
<dbReference type="EMBL" id="JAEKNQ010000016">
    <property type="protein sequence ID" value="MBJ7602203.1"/>
    <property type="molecule type" value="Genomic_DNA"/>
</dbReference>
<name>A0A934KFZ8_9BACT</name>
<evidence type="ECO:0000313" key="1">
    <source>
        <dbReference type="EMBL" id="MBJ7602203.1"/>
    </source>
</evidence>
<accession>A0A934KFZ8</accession>
<dbReference type="AlphaFoldDB" id="A0A934KFZ8"/>
<organism evidence="1 2">
    <name type="scientific">Candidatus Dormiibacter inghamiae</name>
    <dbReference type="NCBI Taxonomy" id="3127013"/>
    <lineage>
        <taxon>Bacteria</taxon>
        <taxon>Bacillati</taxon>
        <taxon>Candidatus Dormiibacterota</taxon>
        <taxon>Candidatus Dormibacteria</taxon>
        <taxon>Candidatus Dormibacterales</taxon>
        <taxon>Candidatus Dormibacteraceae</taxon>
        <taxon>Candidatus Dormiibacter</taxon>
    </lineage>
</organism>